<comment type="subcellular location">
    <subcellularLocation>
        <location evidence="1">Cell outer membrane</location>
    </subcellularLocation>
</comment>
<dbReference type="InterPro" id="IPR006665">
    <property type="entry name" value="OmpA-like"/>
</dbReference>
<accession>A0A382NLR1</accession>
<dbReference type="InterPro" id="IPR050330">
    <property type="entry name" value="Bact_OuterMem_StrucFunc"/>
</dbReference>
<dbReference type="GO" id="GO:0009279">
    <property type="term" value="C:cell outer membrane"/>
    <property type="evidence" value="ECO:0007669"/>
    <property type="project" value="UniProtKB-SubCell"/>
</dbReference>
<name>A0A382NLR1_9ZZZZ</name>
<keyword evidence="2" id="KW-0472">Membrane</keyword>
<feature type="domain" description="OmpA-like" evidence="4">
    <location>
        <begin position="112"/>
        <end position="231"/>
    </location>
</feature>
<dbReference type="InterPro" id="IPR006664">
    <property type="entry name" value="OMP_bac"/>
</dbReference>
<dbReference type="EMBL" id="UINC01101322">
    <property type="protein sequence ID" value="SVC62036.1"/>
    <property type="molecule type" value="Genomic_DNA"/>
</dbReference>
<keyword evidence="3" id="KW-0998">Cell outer membrane</keyword>
<evidence type="ECO:0000256" key="1">
    <source>
        <dbReference type="ARBA" id="ARBA00004442"/>
    </source>
</evidence>
<gene>
    <name evidence="5" type="ORF">METZ01_LOCUS314890</name>
</gene>
<organism evidence="5">
    <name type="scientific">marine metagenome</name>
    <dbReference type="NCBI Taxonomy" id="408172"/>
    <lineage>
        <taxon>unclassified sequences</taxon>
        <taxon>metagenomes</taxon>
        <taxon>ecological metagenomes</taxon>
    </lineage>
</organism>
<dbReference type="Pfam" id="PF00691">
    <property type="entry name" value="OmpA"/>
    <property type="match status" value="1"/>
</dbReference>
<proteinExistence type="predicted"/>
<dbReference type="CDD" id="cd07185">
    <property type="entry name" value="OmpA_C-like"/>
    <property type="match status" value="1"/>
</dbReference>
<sequence length="231" mass="25845">MSIAAIPVSAQFAPPRVVGVINQPNSGDRSQAMLDDRRYLIDRGVETSIFRGDILNVYREHRLSRRMPEPLRLFIGTMTITDSQRGSSVGVFTPHEPMMSQAVIKLKTALKNDLVVPRLILDSGVLFDAGQFALNPRAQAEFAKVAEFVQMFSPAKLVIEGHTDSDGEDMSNLRLSEQRAGEIRQYLINNYAFISAGMIEARGFGESRPLVPNDSRENKALNRRIEVIVWE</sequence>
<dbReference type="InterPro" id="IPR036737">
    <property type="entry name" value="OmpA-like_sf"/>
</dbReference>
<dbReference type="SUPFAM" id="SSF103088">
    <property type="entry name" value="OmpA-like"/>
    <property type="match status" value="1"/>
</dbReference>
<dbReference type="PRINTS" id="PR01021">
    <property type="entry name" value="OMPADOMAIN"/>
</dbReference>
<protein>
    <recommendedName>
        <fullName evidence="4">OmpA-like domain-containing protein</fullName>
    </recommendedName>
</protein>
<evidence type="ECO:0000256" key="2">
    <source>
        <dbReference type="ARBA" id="ARBA00023136"/>
    </source>
</evidence>
<dbReference type="AlphaFoldDB" id="A0A382NLR1"/>
<dbReference type="PANTHER" id="PTHR30329">
    <property type="entry name" value="STATOR ELEMENT OF FLAGELLAR MOTOR COMPLEX"/>
    <property type="match status" value="1"/>
</dbReference>
<evidence type="ECO:0000313" key="5">
    <source>
        <dbReference type="EMBL" id="SVC62036.1"/>
    </source>
</evidence>
<evidence type="ECO:0000256" key="3">
    <source>
        <dbReference type="ARBA" id="ARBA00023237"/>
    </source>
</evidence>
<dbReference type="PROSITE" id="PS51123">
    <property type="entry name" value="OMPA_2"/>
    <property type="match status" value="1"/>
</dbReference>
<dbReference type="PANTHER" id="PTHR30329:SF21">
    <property type="entry name" value="LIPOPROTEIN YIAD-RELATED"/>
    <property type="match status" value="1"/>
</dbReference>
<reference evidence="5" key="1">
    <citation type="submission" date="2018-05" db="EMBL/GenBank/DDBJ databases">
        <authorList>
            <person name="Lanie J.A."/>
            <person name="Ng W.-L."/>
            <person name="Kazmierczak K.M."/>
            <person name="Andrzejewski T.M."/>
            <person name="Davidsen T.M."/>
            <person name="Wayne K.J."/>
            <person name="Tettelin H."/>
            <person name="Glass J.I."/>
            <person name="Rusch D."/>
            <person name="Podicherti R."/>
            <person name="Tsui H.-C.T."/>
            <person name="Winkler M.E."/>
        </authorList>
    </citation>
    <scope>NUCLEOTIDE SEQUENCE</scope>
</reference>
<dbReference type="Gene3D" id="3.30.1330.60">
    <property type="entry name" value="OmpA-like domain"/>
    <property type="match status" value="1"/>
</dbReference>
<evidence type="ECO:0000259" key="4">
    <source>
        <dbReference type="PROSITE" id="PS51123"/>
    </source>
</evidence>